<keyword evidence="2" id="KW-0732">Signal</keyword>
<protein>
    <submittedName>
        <fullName evidence="3">Uncharacterized protein</fullName>
    </submittedName>
</protein>
<evidence type="ECO:0000256" key="1">
    <source>
        <dbReference type="SAM" id="MobiDB-lite"/>
    </source>
</evidence>
<proteinExistence type="predicted"/>
<feature type="region of interest" description="Disordered" evidence="1">
    <location>
        <begin position="25"/>
        <end position="44"/>
    </location>
</feature>
<evidence type="ECO:0000313" key="3">
    <source>
        <dbReference type="EMBL" id="MFC0589528.1"/>
    </source>
</evidence>
<reference evidence="3 4" key="1">
    <citation type="submission" date="2024-09" db="EMBL/GenBank/DDBJ databases">
        <authorList>
            <person name="Sun Q."/>
            <person name="Mori K."/>
        </authorList>
    </citation>
    <scope>NUCLEOTIDE SEQUENCE [LARGE SCALE GENOMIC DNA]</scope>
    <source>
        <strain evidence="3 4">NCAIM B.02537</strain>
    </source>
</reference>
<evidence type="ECO:0000313" key="4">
    <source>
        <dbReference type="Proteomes" id="UP001589943"/>
    </source>
</evidence>
<dbReference type="Proteomes" id="UP001589943">
    <property type="component" value="Unassembled WGS sequence"/>
</dbReference>
<sequence>MKTIFTLAAVAAALAGASVASAHDNAGGHWEWQSRPTFGPNKSNLSPQVRVWVKDRNSEMADCNCDMIKMSAADCMMDMPGKPKAPSAG</sequence>
<keyword evidence="4" id="KW-1185">Reference proteome</keyword>
<dbReference type="RefSeq" id="WP_379481026.1">
    <property type="nucleotide sequence ID" value="NZ_JBHLTL010000005.1"/>
</dbReference>
<feature type="signal peptide" evidence="2">
    <location>
        <begin position="1"/>
        <end position="22"/>
    </location>
</feature>
<accession>A0ABV6PKK9</accession>
<dbReference type="EMBL" id="JBHLTL010000005">
    <property type="protein sequence ID" value="MFC0589528.1"/>
    <property type="molecule type" value="Genomic_DNA"/>
</dbReference>
<gene>
    <name evidence="3" type="ORF">ACFFF7_08900</name>
</gene>
<name>A0ABV6PKK9_9SPHN</name>
<feature type="chain" id="PRO_5046162414" evidence="2">
    <location>
        <begin position="23"/>
        <end position="89"/>
    </location>
</feature>
<feature type="compositionally biased region" description="Polar residues" evidence="1">
    <location>
        <begin position="34"/>
        <end position="44"/>
    </location>
</feature>
<evidence type="ECO:0000256" key="2">
    <source>
        <dbReference type="SAM" id="SignalP"/>
    </source>
</evidence>
<organism evidence="3 4">
    <name type="scientific">Novosphingobium aquiterrae</name>
    <dbReference type="NCBI Taxonomy" id="624388"/>
    <lineage>
        <taxon>Bacteria</taxon>
        <taxon>Pseudomonadati</taxon>
        <taxon>Pseudomonadota</taxon>
        <taxon>Alphaproteobacteria</taxon>
        <taxon>Sphingomonadales</taxon>
        <taxon>Sphingomonadaceae</taxon>
        <taxon>Novosphingobium</taxon>
    </lineage>
</organism>
<comment type="caution">
    <text evidence="3">The sequence shown here is derived from an EMBL/GenBank/DDBJ whole genome shotgun (WGS) entry which is preliminary data.</text>
</comment>